<feature type="transmembrane region" description="Helical" evidence="19">
    <location>
        <begin position="274"/>
        <end position="300"/>
    </location>
</feature>
<dbReference type="GO" id="GO:0005886">
    <property type="term" value="C:plasma membrane"/>
    <property type="evidence" value="ECO:0007669"/>
    <property type="project" value="UniProtKB-SubCell"/>
</dbReference>
<evidence type="ECO:0000256" key="2">
    <source>
        <dbReference type="ARBA" id="ARBA00004651"/>
    </source>
</evidence>
<dbReference type="Pfam" id="PF13631">
    <property type="entry name" value="Cytochrom_B_N_2"/>
    <property type="match status" value="1"/>
</dbReference>
<dbReference type="GO" id="GO:0022904">
    <property type="term" value="P:respiratory electron transport chain"/>
    <property type="evidence" value="ECO:0007669"/>
    <property type="project" value="InterPro"/>
</dbReference>
<keyword evidence="14" id="KW-0408">Iron</keyword>
<feature type="transmembrane region" description="Helical" evidence="19">
    <location>
        <begin position="67"/>
        <end position="87"/>
    </location>
</feature>
<evidence type="ECO:0000256" key="12">
    <source>
        <dbReference type="ARBA" id="ARBA00022982"/>
    </source>
</evidence>
<dbReference type="SUPFAM" id="SSF81342">
    <property type="entry name" value="Transmembrane di-heme cytochromes"/>
    <property type="match status" value="1"/>
</dbReference>
<dbReference type="AlphaFoldDB" id="A0A542ZJN8"/>
<gene>
    <name evidence="21" type="ORF">FB474_1966</name>
</gene>
<keyword evidence="5" id="KW-0813">Transport</keyword>
<name>A0A542ZJN8_9MICO</name>
<feature type="transmembrane region" description="Helical" evidence="19">
    <location>
        <begin position="433"/>
        <end position="450"/>
    </location>
</feature>
<dbReference type="GO" id="GO:0008121">
    <property type="term" value="F:quinol-cytochrome-c reductase activity"/>
    <property type="evidence" value="ECO:0007669"/>
    <property type="project" value="UniProtKB-EC"/>
</dbReference>
<feature type="transmembrane region" description="Helical" evidence="19">
    <location>
        <begin position="163"/>
        <end position="183"/>
    </location>
</feature>
<evidence type="ECO:0000256" key="15">
    <source>
        <dbReference type="ARBA" id="ARBA00023136"/>
    </source>
</evidence>
<comment type="subcellular location">
    <subcellularLocation>
        <location evidence="2">Cell membrane</location>
        <topology evidence="2">Multi-pass membrane protein</topology>
    </subcellularLocation>
</comment>
<keyword evidence="10" id="KW-0479">Metal-binding</keyword>
<dbReference type="InterPro" id="IPR005797">
    <property type="entry name" value="Cyt_b/b6_N"/>
</dbReference>
<evidence type="ECO:0000259" key="20">
    <source>
        <dbReference type="PROSITE" id="PS51002"/>
    </source>
</evidence>
<dbReference type="EC" id="7.1.1.8" evidence="3"/>
<keyword evidence="13 19" id="KW-1133">Transmembrane helix</keyword>
<dbReference type="InterPro" id="IPR016174">
    <property type="entry name" value="Di-haem_cyt_TM"/>
</dbReference>
<comment type="caution">
    <text evidence="21">The sequence shown here is derived from an EMBL/GenBank/DDBJ whole genome shotgun (WGS) entry which is preliminary data.</text>
</comment>
<reference evidence="21 22" key="1">
    <citation type="submission" date="2019-06" db="EMBL/GenBank/DDBJ databases">
        <title>Sequencing the genomes of 1000 actinobacteria strains.</title>
        <authorList>
            <person name="Klenk H.-P."/>
        </authorList>
    </citation>
    <scope>NUCLEOTIDE SEQUENCE [LARGE SCALE GENOMIC DNA]</scope>
    <source>
        <strain evidence="21 22">DSM 18082</strain>
    </source>
</reference>
<dbReference type="RefSeq" id="WP_141788452.1">
    <property type="nucleotide sequence ID" value="NZ_BAAAKX010000002.1"/>
</dbReference>
<keyword evidence="15 19" id="KW-0472">Membrane</keyword>
<evidence type="ECO:0000256" key="16">
    <source>
        <dbReference type="ARBA" id="ARBA00029351"/>
    </source>
</evidence>
<evidence type="ECO:0000256" key="9">
    <source>
        <dbReference type="ARBA" id="ARBA00022692"/>
    </source>
</evidence>
<evidence type="ECO:0000256" key="5">
    <source>
        <dbReference type="ARBA" id="ARBA00022448"/>
    </source>
</evidence>
<dbReference type="Gene3D" id="1.20.810.10">
    <property type="entry name" value="Cytochrome Bc1 Complex, Chain C"/>
    <property type="match status" value="1"/>
</dbReference>
<dbReference type="PANTHER" id="PTHR19271:SF16">
    <property type="entry name" value="CYTOCHROME B"/>
    <property type="match status" value="1"/>
</dbReference>
<feature type="compositionally biased region" description="Basic and acidic residues" evidence="18">
    <location>
        <begin position="552"/>
        <end position="565"/>
    </location>
</feature>
<accession>A0A542ZJN8</accession>
<dbReference type="EMBL" id="VFOQ01000001">
    <property type="protein sequence ID" value="TQL60571.1"/>
    <property type="molecule type" value="Genomic_DNA"/>
</dbReference>
<dbReference type="PROSITE" id="PS51002">
    <property type="entry name" value="CYTB_NTER"/>
    <property type="match status" value="1"/>
</dbReference>
<evidence type="ECO:0000256" key="14">
    <source>
        <dbReference type="ARBA" id="ARBA00023004"/>
    </source>
</evidence>
<feature type="domain" description="Cytochrome b/b6 N-terminal region profile" evidence="20">
    <location>
        <begin position="34"/>
        <end position="260"/>
    </location>
</feature>
<evidence type="ECO:0000256" key="4">
    <source>
        <dbReference type="ARBA" id="ARBA00016116"/>
    </source>
</evidence>
<feature type="transmembrane region" description="Helical" evidence="19">
    <location>
        <begin position="344"/>
        <end position="368"/>
    </location>
</feature>
<feature type="region of interest" description="Disordered" evidence="18">
    <location>
        <begin position="552"/>
        <end position="600"/>
    </location>
</feature>
<evidence type="ECO:0000256" key="8">
    <source>
        <dbReference type="ARBA" id="ARBA00022660"/>
    </source>
</evidence>
<keyword evidence="12" id="KW-0249">Electron transport</keyword>
<organism evidence="21 22">
    <name type="scientific">Oryzihumus leptocrescens</name>
    <dbReference type="NCBI Taxonomy" id="297536"/>
    <lineage>
        <taxon>Bacteria</taxon>
        <taxon>Bacillati</taxon>
        <taxon>Actinomycetota</taxon>
        <taxon>Actinomycetes</taxon>
        <taxon>Micrococcales</taxon>
        <taxon>Intrasporangiaceae</taxon>
        <taxon>Oryzihumus</taxon>
    </lineage>
</organism>
<keyword evidence="8" id="KW-0679">Respiratory chain</keyword>
<evidence type="ECO:0000256" key="19">
    <source>
        <dbReference type="SAM" id="Phobius"/>
    </source>
</evidence>
<evidence type="ECO:0000256" key="3">
    <source>
        <dbReference type="ARBA" id="ARBA00012951"/>
    </source>
</evidence>
<evidence type="ECO:0000256" key="6">
    <source>
        <dbReference type="ARBA" id="ARBA00022475"/>
    </source>
</evidence>
<feature type="transmembrane region" description="Helical" evidence="19">
    <location>
        <begin position="233"/>
        <end position="254"/>
    </location>
</feature>
<keyword evidence="11" id="KW-1278">Translocase</keyword>
<evidence type="ECO:0000256" key="17">
    <source>
        <dbReference type="ARBA" id="ARBA00029568"/>
    </source>
</evidence>
<feature type="transmembrane region" description="Helical" evidence="19">
    <location>
        <begin position="400"/>
        <end position="421"/>
    </location>
</feature>
<feature type="transmembrane region" description="Helical" evidence="19">
    <location>
        <begin position="130"/>
        <end position="151"/>
    </location>
</feature>
<keyword evidence="7" id="KW-0349">Heme</keyword>
<evidence type="ECO:0000256" key="10">
    <source>
        <dbReference type="ARBA" id="ARBA00022723"/>
    </source>
</evidence>
<evidence type="ECO:0000256" key="1">
    <source>
        <dbReference type="ARBA" id="ARBA00001971"/>
    </source>
</evidence>
<evidence type="ECO:0000313" key="21">
    <source>
        <dbReference type="EMBL" id="TQL60571.1"/>
    </source>
</evidence>
<protein>
    <recommendedName>
        <fullName evidence="4">Cytochrome bc1 complex cytochrome b subunit</fullName>
        <ecNumber evidence="3">7.1.1.8</ecNumber>
    </recommendedName>
    <alternativeName>
        <fullName evidence="17">Cytochrome bc1 reductase complex subunit QcrB</fullName>
    </alternativeName>
</protein>
<dbReference type="PANTHER" id="PTHR19271">
    <property type="entry name" value="CYTOCHROME B"/>
    <property type="match status" value="1"/>
</dbReference>
<dbReference type="Proteomes" id="UP000319514">
    <property type="component" value="Unassembled WGS sequence"/>
</dbReference>
<dbReference type="GO" id="GO:0046872">
    <property type="term" value="F:metal ion binding"/>
    <property type="evidence" value="ECO:0007669"/>
    <property type="project" value="UniProtKB-KW"/>
</dbReference>
<evidence type="ECO:0000256" key="7">
    <source>
        <dbReference type="ARBA" id="ARBA00022617"/>
    </source>
</evidence>
<evidence type="ECO:0000313" key="22">
    <source>
        <dbReference type="Proteomes" id="UP000319514"/>
    </source>
</evidence>
<evidence type="ECO:0000256" key="13">
    <source>
        <dbReference type="ARBA" id="ARBA00022989"/>
    </source>
</evidence>
<proteinExistence type="predicted"/>
<sequence length="600" mass="66157">MSTTTTPKGAASLRANDAKPAEAVAGPLKVAGGVGGWFDDRTGIAKPVRHLLKKVFPDHWSFMLGEIAMYSLVILLLSGTFLTFWFVPSAGHVIYNGSHVPLKGISMSEAYKSTLDISFDVRGGLIIRQIHHWAALLFIVSIMVHMFRVFFTGAFRKPREINWVIGTILSMLAIVEGFAGYSLPDDLLSGTGLRAAEGFMQSIPVLGSYIAYFVFGGAFPGEAIIPRLYTVHVLLIPAIIVGLFTAHIVLVMVHKHTQYPGPGRTNENVVGYPLMPVYIAKAGGFFFIVFGVTALISALVTINPIWMYGPYDPSPVTAGSQPDWYMGFADGALRLMPGWTELHFWGFTLGLNVFIPAILLIPVLYGLAGAYPFLEAWVTGDKREHHLLDRPRNAPTRTGIGVMALVFYGILFFAAGNDLIAIKLGLSINDITNTFRVLLLVAPPLAFWVTKRICLSLQRRDRDLVLHGRETGRIVRTAEGRFFEVHEPLGELERWTLVQHEAHRPLELGSSVDANGVRRPGAAMERMRAKLSKFYFEDRVDPVTPAELAAAHHDGHEEEALHSIEGRPQWVGQLHGGADERDDVDAYAPHEEEGSETSTR</sequence>
<evidence type="ECO:0000256" key="18">
    <source>
        <dbReference type="SAM" id="MobiDB-lite"/>
    </source>
</evidence>
<evidence type="ECO:0000256" key="11">
    <source>
        <dbReference type="ARBA" id="ARBA00022967"/>
    </source>
</evidence>
<keyword evidence="9 19" id="KW-0812">Transmembrane</keyword>
<keyword evidence="22" id="KW-1185">Reference proteome</keyword>
<keyword evidence="6" id="KW-1003">Cell membrane</keyword>
<comment type="cofactor">
    <cofactor evidence="1">
        <name>heme</name>
        <dbReference type="ChEBI" id="CHEBI:30413"/>
    </cofactor>
</comment>
<dbReference type="GO" id="GO:0016491">
    <property type="term" value="F:oxidoreductase activity"/>
    <property type="evidence" value="ECO:0007669"/>
    <property type="project" value="InterPro"/>
</dbReference>
<feature type="transmembrane region" description="Helical" evidence="19">
    <location>
        <begin position="203"/>
        <end position="221"/>
    </location>
</feature>
<dbReference type="FunFam" id="1.20.810.10:FF:000007">
    <property type="entry name" value="Ubiquinol-cytochrome C reductase B subunit"/>
    <property type="match status" value="1"/>
</dbReference>
<comment type="catalytic activity">
    <reaction evidence="16">
        <text>a quinol + 2 Fe(III)-[cytochrome c](out) = a quinone + 2 Fe(II)-[cytochrome c](out) + 2 H(+)(out)</text>
        <dbReference type="Rhea" id="RHEA:11484"/>
        <dbReference type="Rhea" id="RHEA-COMP:10350"/>
        <dbReference type="Rhea" id="RHEA-COMP:14399"/>
        <dbReference type="ChEBI" id="CHEBI:15378"/>
        <dbReference type="ChEBI" id="CHEBI:24646"/>
        <dbReference type="ChEBI" id="CHEBI:29033"/>
        <dbReference type="ChEBI" id="CHEBI:29034"/>
        <dbReference type="ChEBI" id="CHEBI:132124"/>
        <dbReference type="EC" id="7.1.1.8"/>
    </reaction>
</comment>
<dbReference type="InterPro" id="IPR027387">
    <property type="entry name" value="Cytb/b6-like_sf"/>
</dbReference>
<dbReference type="OrthoDB" id="9804503at2"/>